<sequence length="112" mass="12658">MPLLGILEREQKATENRDDSPENQMITPDRYLRSSPSEINISTPHLDPSEINISTPHLDPTINSIVLLLRSNQTLGTETCMINEDASEEGPSKSRVSLRDPVYKKRLLQTKM</sequence>
<keyword evidence="3" id="KW-1185">Reference proteome</keyword>
<comment type="caution">
    <text evidence="2">The sequence shown here is derived from an EMBL/GenBank/DDBJ whole genome shotgun (WGS) entry which is preliminary data.</text>
</comment>
<proteinExistence type="predicted"/>
<feature type="compositionally biased region" description="Basic and acidic residues" evidence="1">
    <location>
        <begin position="7"/>
        <end position="20"/>
    </location>
</feature>
<name>A0A3M0KRU0_HIRRU</name>
<dbReference type="EMBL" id="QRBI01000104">
    <property type="protein sequence ID" value="RMC15988.1"/>
    <property type="molecule type" value="Genomic_DNA"/>
</dbReference>
<accession>A0A3M0KRU0</accession>
<evidence type="ECO:0000313" key="2">
    <source>
        <dbReference type="EMBL" id="RMC15988.1"/>
    </source>
</evidence>
<dbReference type="Proteomes" id="UP000269221">
    <property type="component" value="Unassembled WGS sequence"/>
</dbReference>
<feature type="region of interest" description="Disordered" evidence="1">
    <location>
        <begin position="1"/>
        <end position="28"/>
    </location>
</feature>
<dbReference type="AlphaFoldDB" id="A0A3M0KRU0"/>
<evidence type="ECO:0000313" key="3">
    <source>
        <dbReference type="Proteomes" id="UP000269221"/>
    </source>
</evidence>
<reference evidence="2 3" key="1">
    <citation type="submission" date="2018-07" db="EMBL/GenBank/DDBJ databases">
        <title>A high quality draft genome assembly of the barn swallow (H. rustica rustica).</title>
        <authorList>
            <person name="Formenti G."/>
            <person name="Chiara M."/>
            <person name="Poveda L."/>
            <person name="Francoijs K.-J."/>
            <person name="Bonisoli-Alquati A."/>
            <person name="Canova L."/>
            <person name="Gianfranceschi L."/>
            <person name="Horner D.S."/>
            <person name="Saino N."/>
        </authorList>
    </citation>
    <scope>NUCLEOTIDE SEQUENCE [LARGE SCALE GENOMIC DNA]</scope>
    <source>
        <strain evidence="2">Chelidonia</strain>
        <tissue evidence="2">Blood</tissue>
    </source>
</reference>
<gene>
    <name evidence="2" type="ORF">DUI87_08195</name>
</gene>
<evidence type="ECO:0000256" key="1">
    <source>
        <dbReference type="SAM" id="MobiDB-lite"/>
    </source>
</evidence>
<protein>
    <submittedName>
        <fullName evidence="2">Uncharacterized protein</fullName>
    </submittedName>
</protein>
<organism evidence="2 3">
    <name type="scientific">Hirundo rustica rustica</name>
    <dbReference type="NCBI Taxonomy" id="333673"/>
    <lineage>
        <taxon>Eukaryota</taxon>
        <taxon>Metazoa</taxon>
        <taxon>Chordata</taxon>
        <taxon>Craniata</taxon>
        <taxon>Vertebrata</taxon>
        <taxon>Euteleostomi</taxon>
        <taxon>Archelosauria</taxon>
        <taxon>Archosauria</taxon>
        <taxon>Dinosauria</taxon>
        <taxon>Saurischia</taxon>
        <taxon>Theropoda</taxon>
        <taxon>Coelurosauria</taxon>
        <taxon>Aves</taxon>
        <taxon>Neognathae</taxon>
        <taxon>Neoaves</taxon>
        <taxon>Telluraves</taxon>
        <taxon>Australaves</taxon>
        <taxon>Passeriformes</taxon>
        <taxon>Sylvioidea</taxon>
        <taxon>Hirundinidae</taxon>
        <taxon>Hirundo</taxon>
    </lineage>
</organism>